<keyword evidence="1" id="KW-0812">Transmembrane</keyword>
<evidence type="ECO:0000256" key="1">
    <source>
        <dbReference type="SAM" id="Phobius"/>
    </source>
</evidence>
<proteinExistence type="predicted"/>
<evidence type="ECO:0000256" key="2">
    <source>
        <dbReference type="SAM" id="SignalP"/>
    </source>
</evidence>
<sequence length="158" mass="15012">MSVRHLLAAAVSVPLAIAGLATPAAAHVLTQPDPVSAYSMTAGRLWSAVAALLGLAGVVIGGLALARAAGRIGTGSGRRGAVVALAAGLAGMVIGGLVVASADGGPGTGYGIVGGFVALVVGLIAVVLGGLALARSRHATAPPNQLITAQASTPGERG</sequence>
<keyword evidence="1" id="KW-0472">Membrane</keyword>
<evidence type="ECO:0000313" key="4">
    <source>
        <dbReference type="Proteomes" id="UP001597368"/>
    </source>
</evidence>
<dbReference type="EMBL" id="JBHUFV010000061">
    <property type="protein sequence ID" value="MFD1937503.1"/>
    <property type="molecule type" value="Genomic_DNA"/>
</dbReference>
<feature type="transmembrane region" description="Helical" evidence="1">
    <location>
        <begin position="81"/>
        <end position="100"/>
    </location>
</feature>
<dbReference type="Pfam" id="PF19733">
    <property type="entry name" value="DUF6223"/>
    <property type="match status" value="1"/>
</dbReference>
<protein>
    <submittedName>
        <fullName evidence="3">DUF6223 family protein</fullName>
    </submittedName>
</protein>
<dbReference type="InterPro" id="IPR045770">
    <property type="entry name" value="DUF6223"/>
</dbReference>
<keyword evidence="2" id="KW-0732">Signal</keyword>
<feature type="transmembrane region" description="Helical" evidence="1">
    <location>
        <begin position="45"/>
        <end position="69"/>
    </location>
</feature>
<dbReference type="RefSeq" id="WP_379578746.1">
    <property type="nucleotide sequence ID" value="NZ_JBHUFV010000061.1"/>
</dbReference>
<comment type="caution">
    <text evidence="3">The sequence shown here is derived from an EMBL/GenBank/DDBJ whole genome shotgun (WGS) entry which is preliminary data.</text>
</comment>
<feature type="chain" id="PRO_5045615551" evidence="2">
    <location>
        <begin position="27"/>
        <end position="158"/>
    </location>
</feature>
<feature type="signal peptide" evidence="2">
    <location>
        <begin position="1"/>
        <end position="26"/>
    </location>
</feature>
<accession>A0ABW4T687</accession>
<name>A0ABW4T687_9ACTN</name>
<organism evidence="3 4">
    <name type="scientific">Nonomuraea mangrovi</name>
    <dbReference type="NCBI Taxonomy" id="2316207"/>
    <lineage>
        <taxon>Bacteria</taxon>
        <taxon>Bacillati</taxon>
        <taxon>Actinomycetota</taxon>
        <taxon>Actinomycetes</taxon>
        <taxon>Streptosporangiales</taxon>
        <taxon>Streptosporangiaceae</taxon>
        <taxon>Nonomuraea</taxon>
    </lineage>
</organism>
<dbReference type="Proteomes" id="UP001597368">
    <property type="component" value="Unassembled WGS sequence"/>
</dbReference>
<keyword evidence="4" id="KW-1185">Reference proteome</keyword>
<feature type="transmembrane region" description="Helical" evidence="1">
    <location>
        <begin position="112"/>
        <end position="134"/>
    </location>
</feature>
<evidence type="ECO:0000313" key="3">
    <source>
        <dbReference type="EMBL" id="MFD1937503.1"/>
    </source>
</evidence>
<gene>
    <name evidence="3" type="ORF">ACFSKW_39150</name>
</gene>
<reference evidence="4" key="1">
    <citation type="journal article" date="2019" name="Int. J. Syst. Evol. Microbiol.">
        <title>The Global Catalogue of Microorganisms (GCM) 10K type strain sequencing project: providing services to taxonomists for standard genome sequencing and annotation.</title>
        <authorList>
            <consortium name="The Broad Institute Genomics Platform"/>
            <consortium name="The Broad Institute Genome Sequencing Center for Infectious Disease"/>
            <person name="Wu L."/>
            <person name="Ma J."/>
        </authorList>
    </citation>
    <scope>NUCLEOTIDE SEQUENCE [LARGE SCALE GENOMIC DNA]</scope>
    <source>
        <strain evidence="4">ICMP 6774ER</strain>
    </source>
</reference>
<keyword evidence="1" id="KW-1133">Transmembrane helix</keyword>